<dbReference type="Proteomes" id="UP000694920">
    <property type="component" value="Unplaced"/>
</dbReference>
<dbReference type="GO" id="GO:0005739">
    <property type="term" value="C:mitochondrion"/>
    <property type="evidence" value="ECO:0007669"/>
    <property type="project" value="TreeGrafter"/>
</dbReference>
<dbReference type="GeneID" id="107265646"/>
<dbReference type="AlphaFoldDB" id="A0AAJ7BPU1"/>
<protein>
    <submittedName>
        <fullName evidence="3">Transmembrane protein 223</fullName>
    </submittedName>
</protein>
<reference evidence="3" key="1">
    <citation type="submission" date="2025-08" db="UniProtKB">
        <authorList>
            <consortium name="RefSeq"/>
        </authorList>
    </citation>
    <scope>IDENTIFICATION</scope>
</reference>
<keyword evidence="1" id="KW-1133">Transmembrane helix</keyword>
<evidence type="ECO:0000256" key="1">
    <source>
        <dbReference type="SAM" id="Phobius"/>
    </source>
</evidence>
<accession>A0AAJ7BPU1</accession>
<organism evidence="2 3">
    <name type="scientific">Cephus cinctus</name>
    <name type="common">Wheat stem sawfly</name>
    <dbReference type="NCBI Taxonomy" id="211228"/>
    <lineage>
        <taxon>Eukaryota</taxon>
        <taxon>Metazoa</taxon>
        <taxon>Ecdysozoa</taxon>
        <taxon>Arthropoda</taxon>
        <taxon>Hexapoda</taxon>
        <taxon>Insecta</taxon>
        <taxon>Pterygota</taxon>
        <taxon>Neoptera</taxon>
        <taxon>Endopterygota</taxon>
        <taxon>Hymenoptera</taxon>
        <taxon>Cephoidea</taxon>
        <taxon>Cephidae</taxon>
        <taxon>Cephus</taxon>
    </lineage>
</organism>
<feature type="transmembrane region" description="Helical" evidence="1">
    <location>
        <begin position="153"/>
        <end position="177"/>
    </location>
</feature>
<gene>
    <name evidence="3" type="primary">LOC107265646</name>
</gene>
<dbReference type="InterPro" id="IPR026100">
    <property type="entry name" value="Tmem223"/>
</dbReference>
<dbReference type="RefSeq" id="XP_015590821.1">
    <property type="nucleotide sequence ID" value="XM_015735335.2"/>
</dbReference>
<evidence type="ECO:0000313" key="3">
    <source>
        <dbReference type="RefSeq" id="XP_015590821.1"/>
    </source>
</evidence>
<dbReference type="PANTHER" id="PTHR14549:SF2">
    <property type="entry name" value="TRANSMEMBRANE PROTEIN 223"/>
    <property type="match status" value="1"/>
</dbReference>
<dbReference type="KEGG" id="ccin:107265646"/>
<keyword evidence="1 3" id="KW-0812">Transmembrane</keyword>
<dbReference type="Pfam" id="PF06979">
    <property type="entry name" value="TMEM70"/>
    <property type="match status" value="1"/>
</dbReference>
<evidence type="ECO:0000313" key="2">
    <source>
        <dbReference type="Proteomes" id="UP000694920"/>
    </source>
</evidence>
<feature type="transmembrane region" description="Helical" evidence="1">
    <location>
        <begin position="112"/>
        <end position="133"/>
    </location>
</feature>
<dbReference type="PANTHER" id="PTHR14549">
    <property type="entry name" value="TRANSMEMBRANE PROTEIN 223"/>
    <property type="match status" value="1"/>
</dbReference>
<keyword evidence="2" id="KW-1185">Reference proteome</keyword>
<keyword evidence="1" id="KW-0472">Membrane</keyword>
<dbReference type="InterPro" id="IPR045325">
    <property type="entry name" value="TMEM70/TMEM186/TMEM223"/>
</dbReference>
<name>A0AAJ7BPU1_CEPCN</name>
<sequence>MISSVITRNICTIQKIGTQCQLFRKIIQCQSEKSGIFSSVITLPNSIRNYGLFNSISRLKIRVENNKIIPKPGNRQLSTKQVSSVERPYEVNTNVANNVILYKFEKDRFHKLLTIFGFSQLFGWLTISYYIYISYCKNLFETENWIDHVKENPVRFFLLVSSTMLGVLSYGVIHFLITRSIKYVILCKGGKQFMIATYHPIKQTTVKTIPIESVTLRTSRSEGKNVIALKIKGSPLYYLLDSQGVYTNPKLFDYTAGVKR</sequence>
<proteinExistence type="predicted"/>